<keyword evidence="5" id="KW-1185">Reference proteome</keyword>
<name>W9H125_9PROT</name>
<organism evidence="4 5">
    <name type="scientific">Skermanella stibiiresistens SB22</name>
    <dbReference type="NCBI Taxonomy" id="1385369"/>
    <lineage>
        <taxon>Bacteria</taxon>
        <taxon>Pseudomonadati</taxon>
        <taxon>Pseudomonadota</taxon>
        <taxon>Alphaproteobacteria</taxon>
        <taxon>Rhodospirillales</taxon>
        <taxon>Azospirillaceae</taxon>
        <taxon>Skermanella</taxon>
    </lineage>
</organism>
<comment type="caution">
    <text evidence="4">The sequence shown here is derived from an EMBL/GenBank/DDBJ whole genome shotgun (WGS) entry which is preliminary data.</text>
</comment>
<protein>
    <recommendedName>
        <fullName evidence="3">Solute-binding protein family 3/N-terminal domain-containing protein</fullName>
    </recommendedName>
</protein>
<dbReference type="EMBL" id="AVFL01000026">
    <property type="protein sequence ID" value="EWY37453.1"/>
    <property type="molecule type" value="Genomic_DNA"/>
</dbReference>
<reference evidence="4 5" key="1">
    <citation type="submission" date="2013-08" db="EMBL/GenBank/DDBJ databases">
        <title>The genome sequence of Skermanella stibiiresistens.</title>
        <authorList>
            <person name="Zhu W."/>
            <person name="Wang G."/>
        </authorList>
    </citation>
    <scope>NUCLEOTIDE SEQUENCE [LARGE SCALE GENOMIC DNA]</scope>
    <source>
        <strain evidence="4 5">SB22</strain>
    </source>
</reference>
<dbReference type="OrthoDB" id="9768183at2"/>
<dbReference type="RefSeq" id="WP_084165101.1">
    <property type="nucleotide sequence ID" value="NZ_AVFL01000026.1"/>
</dbReference>
<dbReference type="PANTHER" id="PTHR35936">
    <property type="entry name" value="MEMBRANE-BOUND LYTIC MUREIN TRANSGLYCOSYLASE F"/>
    <property type="match status" value="1"/>
</dbReference>
<feature type="transmembrane region" description="Helical" evidence="2">
    <location>
        <begin position="20"/>
        <end position="40"/>
    </location>
</feature>
<evidence type="ECO:0000259" key="3">
    <source>
        <dbReference type="SMART" id="SM00062"/>
    </source>
</evidence>
<dbReference type="Pfam" id="PF00497">
    <property type="entry name" value="SBP_bac_3"/>
    <property type="match status" value="1"/>
</dbReference>
<proteinExistence type="predicted"/>
<dbReference type="PANTHER" id="PTHR35936:SF17">
    <property type="entry name" value="ARGININE-BINDING EXTRACELLULAR PROTEIN ARTP"/>
    <property type="match status" value="1"/>
</dbReference>
<accession>W9H125</accession>
<evidence type="ECO:0000256" key="2">
    <source>
        <dbReference type="SAM" id="Phobius"/>
    </source>
</evidence>
<dbReference type="InterPro" id="IPR001638">
    <property type="entry name" value="Solute-binding_3/MltF_N"/>
</dbReference>
<dbReference type="GO" id="GO:0033294">
    <property type="term" value="F:ectoine binding"/>
    <property type="evidence" value="ECO:0007669"/>
    <property type="project" value="InterPro"/>
</dbReference>
<dbReference type="SUPFAM" id="SSF53850">
    <property type="entry name" value="Periplasmic binding protein-like II"/>
    <property type="match status" value="1"/>
</dbReference>
<dbReference type="NCBIfam" id="TIGR02995">
    <property type="entry name" value="ectoine_ehuB"/>
    <property type="match status" value="1"/>
</dbReference>
<dbReference type="Gene3D" id="3.40.190.10">
    <property type="entry name" value="Periplasmic binding protein-like II"/>
    <property type="match status" value="2"/>
</dbReference>
<dbReference type="STRING" id="1385369.N825_17740"/>
<dbReference type="SMART" id="SM00062">
    <property type="entry name" value="PBPb"/>
    <property type="match status" value="1"/>
</dbReference>
<evidence type="ECO:0000256" key="1">
    <source>
        <dbReference type="ARBA" id="ARBA00022729"/>
    </source>
</evidence>
<keyword evidence="2" id="KW-0472">Membrane</keyword>
<evidence type="ECO:0000313" key="5">
    <source>
        <dbReference type="Proteomes" id="UP000019486"/>
    </source>
</evidence>
<evidence type="ECO:0000313" key="4">
    <source>
        <dbReference type="EMBL" id="EWY37453.1"/>
    </source>
</evidence>
<keyword evidence="1" id="KW-0732">Signal</keyword>
<dbReference type="AlphaFoldDB" id="W9H125"/>
<keyword evidence="2" id="KW-1133">Transmembrane helix</keyword>
<keyword evidence="2" id="KW-0812">Transmembrane</keyword>
<dbReference type="Proteomes" id="UP000019486">
    <property type="component" value="Unassembled WGS sequence"/>
</dbReference>
<gene>
    <name evidence="4" type="ORF">N825_17740</name>
</gene>
<feature type="domain" description="Solute-binding protein family 3/N-terminal" evidence="3">
    <location>
        <begin position="60"/>
        <end position="290"/>
    </location>
</feature>
<dbReference type="PATRIC" id="fig|1385369.3.peg.5525"/>
<dbReference type="InterPro" id="IPR014337">
    <property type="entry name" value="Ectoine_EhuB"/>
</dbReference>
<sequence>MMEWCRAGVARFIGHLMVRLAPNAVVIPLMVAPLIIGISICGSIQAHAGETLDRITRTRMVRIGYAPEPPYAYRSPDGRVTGEAPEIARRIFARMGIREIQAVETEFGALIRDLTNGRFDVIATGMYILRERCGQIAFSEPTYRAANGLGPGLGVRVGNPRGLHGYDDIAADRSVRLGVVAGTFEHILAQRAGVRDSQMALFPNVVAAARGVVSGRVDAFAATSASVEAMVERNQRILEKVGHFRGHPEGGTPRVEHGGFGFRKQDDDLRRAFDAELRKFVGTPEHLDVVARFGVTRMELPTATAAELCAR</sequence>
<dbReference type="GO" id="GO:0051470">
    <property type="term" value="P:ectoine transmembrane transport"/>
    <property type="evidence" value="ECO:0007669"/>
    <property type="project" value="InterPro"/>
</dbReference>